<evidence type="ECO:0000313" key="2">
    <source>
        <dbReference type="Proteomes" id="UP001283361"/>
    </source>
</evidence>
<dbReference type="EMBL" id="JAWDGP010004573">
    <property type="protein sequence ID" value="KAK3763277.1"/>
    <property type="molecule type" value="Genomic_DNA"/>
</dbReference>
<evidence type="ECO:0000313" key="1">
    <source>
        <dbReference type="EMBL" id="KAK3763277.1"/>
    </source>
</evidence>
<dbReference type="AlphaFoldDB" id="A0AAE1DAH1"/>
<reference evidence="1" key="1">
    <citation type="journal article" date="2023" name="G3 (Bethesda)">
        <title>A reference genome for the long-term kleptoplast-retaining sea slug Elysia crispata morphotype clarki.</title>
        <authorList>
            <person name="Eastman K.E."/>
            <person name="Pendleton A.L."/>
            <person name="Shaikh M.A."/>
            <person name="Suttiyut T."/>
            <person name="Ogas R."/>
            <person name="Tomko P."/>
            <person name="Gavelis G."/>
            <person name="Widhalm J.R."/>
            <person name="Wisecaver J.H."/>
        </authorList>
    </citation>
    <scope>NUCLEOTIDE SEQUENCE</scope>
    <source>
        <strain evidence="1">ECLA1</strain>
    </source>
</reference>
<keyword evidence="2" id="KW-1185">Reference proteome</keyword>
<sequence length="103" mass="11172">MLPADNSANLGAPSCAQQWQPKKFIKTGDSSSDAWRIVAFDKTATRSSKKRMEEKEKAEFESLCDYEGNDGYLTSIASLSSLPVSSRCAHSVHDCTLLASVPA</sequence>
<comment type="caution">
    <text evidence="1">The sequence shown here is derived from an EMBL/GenBank/DDBJ whole genome shotgun (WGS) entry which is preliminary data.</text>
</comment>
<protein>
    <submittedName>
        <fullName evidence="1">Uncharacterized protein</fullName>
    </submittedName>
</protein>
<name>A0AAE1DAH1_9GAST</name>
<organism evidence="1 2">
    <name type="scientific">Elysia crispata</name>
    <name type="common">lettuce slug</name>
    <dbReference type="NCBI Taxonomy" id="231223"/>
    <lineage>
        <taxon>Eukaryota</taxon>
        <taxon>Metazoa</taxon>
        <taxon>Spiralia</taxon>
        <taxon>Lophotrochozoa</taxon>
        <taxon>Mollusca</taxon>
        <taxon>Gastropoda</taxon>
        <taxon>Heterobranchia</taxon>
        <taxon>Euthyneura</taxon>
        <taxon>Panpulmonata</taxon>
        <taxon>Sacoglossa</taxon>
        <taxon>Placobranchoidea</taxon>
        <taxon>Plakobranchidae</taxon>
        <taxon>Elysia</taxon>
    </lineage>
</organism>
<gene>
    <name evidence="1" type="ORF">RRG08_021100</name>
</gene>
<proteinExistence type="predicted"/>
<accession>A0AAE1DAH1</accession>
<dbReference type="Proteomes" id="UP001283361">
    <property type="component" value="Unassembled WGS sequence"/>
</dbReference>